<accession>A0A239ZKP9</accession>
<keyword evidence="7" id="KW-0472">Membrane</keyword>
<feature type="chain" id="PRO_5030041703" description="Gram-positive cocci surface proteins LPxTG domain-containing protein" evidence="8">
    <location>
        <begin position="26"/>
        <end position="303"/>
    </location>
</feature>
<evidence type="ECO:0000259" key="9">
    <source>
        <dbReference type="Pfam" id="PF00746"/>
    </source>
</evidence>
<keyword evidence="3" id="KW-0964">Secreted</keyword>
<dbReference type="Pfam" id="PF00746">
    <property type="entry name" value="Gram_pos_anchor"/>
    <property type="match status" value="1"/>
</dbReference>
<dbReference type="Proteomes" id="UP000242084">
    <property type="component" value="Chromosome 1"/>
</dbReference>
<dbReference type="OrthoDB" id="9997600at2"/>
<evidence type="ECO:0000256" key="8">
    <source>
        <dbReference type="SAM" id="SignalP"/>
    </source>
</evidence>
<reference evidence="10 11" key="1">
    <citation type="submission" date="2017-06" db="EMBL/GenBank/DDBJ databases">
        <authorList>
            <consortium name="Pathogen Informatics"/>
        </authorList>
    </citation>
    <scope>NUCLEOTIDE SEQUENCE [LARGE SCALE GENOMIC DNA]</scope>
    <source>
        <strain evidence="10 11">NCTC13839</strain>
    </source>
</reference>
<feature type="region of interest" description="Disordered" evidence="6">
    <location>
        <begin position="131"/>
        <end position="274"/>
    </location>
</feature>
<comment type="subcellular location">
    <subcellularLocation>
        <location evidence="1">Secreted</location>
        <location evidence="1">Cell wall</location>
        <topology evidence="1">Peptidoglycan-anchor</topology>
    </subcellularLocation>
</comment>
<keyword evidence="5" id="KW-0572">Peptidoglycan-anchor</keyword>
<dbReference type="NCBIfam" id="TIGR01167">
    <property type="entry name" value="LPXTG_anchor"/>
    <property type="match status" value="1"/>
</dbReference>
<feature type="signal peptide" evidence="8">
    <location>
        <begin position="1"/>
        <end position="25"/>
    </location>
</feature>
<name>A0A239ZKP9_9STAP</name>
<feature type="transmembrane region" description="Helical" evidence="7">
    <location>
        <begin position="278"/>
        <end position="297"/>
    </location>
</feature>
<evidence type="ECO:0000256" key="1">
    <source>
        <dbReference type="ARBA" id="ARBA00004168"/>
    </source>
</evidence>
<evidence type="ECO:0000256" key="7">
    <source>
        <dbReference type="SAM" id="Phobius"/>
    </source>
</evidence>
<dbReference type="RefSeq" id="WP_095088433.1">
    <property type="nucleotide sequence ID" value="NZ_BMDM01000004.1"/>
</dbReference>
<dbReference type="InterPro" id="IPR019931">
    <property type="entry name" value="LPXTG_anchor"/>
</dbReference>
<feature type="domain" description="Gram-positive cocci surface proteins LPxTG" evidence="9">
    <location>
        <begin position="261"/>
        <end position="302"/>
    </location>
</feature>
<evidence type="ECO:0000256" key="3">
    <source>
        <dbReference type="ARBA" id="ARBA00022525"/>
    </source>
</evidence>
<evidence type="ECO:0000256" key="6">
    <source>
        <dbReference type="SAM" id="MobiDB-lite"/>
    </source>
</evidence>
<protein>
    <recommendedName>
        <fullName evidence="9">Gram-positive cocci surface proteins LPxTG domain-containing protein</fullName>
    </recommendedName>
</protein>
<sequence length="303" mass="34039">MYKKLIYSTLIGVGLLGSISGNIEASPNGNIETNVDKELKNNSGSDSNIKVEKEYVFKQIQNGPQQVINNDGSISLGTGYVIDMWIAPPADYWLPNKKLNPKYSHIDDQLDYMDWYTKNGKYADLFIGKHPRPVNGQVFKPKNQTTDDDVKKEEPKKEKPNNGEPKKDKIVKEEPKKEKPNNGEPKKDKIVKEEPKKEEAKQGKTTTDKTTKDTTTDKTTKEIPKQVSKNQTPIKDLNKDKAQSGNVKPSDRISKNIDSKDVKNNKQLPQTGEVDGTFNYSLLFGLVGIALIGFTSVRKRIKS</sequence>
<keyword evidence="7" id="KW-0812">Transmembrane</keyword>
<keyword evidence="7" id="KW-1133">Transmembrane helix</keyword>
<dbReference type="AlphaFoldDB" id="A0A239ZKP9"/>
<feature type="compositionally biased region" description="Basic and acidic residues" evidence="6">
    <location>
        <begin position="249"/>
        <end position="264"/>
    </location>
</feature>
<evidence type="ECO:0000313" key="10">
    <source>
        <dbReference type="EMBL" id="SNV71126.1"/>
    </source>
</evidence>
<gene>
    <name evidence="10" type="ORF">SAMEA4384403_01607</name>
</gene>
<evidence type="ECO:0000256" key="5">
    <source>
        <dbReference type="ARBA" id="ARBA00023088"/>
    </source>
</evidence>
<feature type="compositionally biased region" description="Basic and acidic residues" evidence="6">
    <location>
        <begin position="148"/>
        <end position="224"/>
    </location>
</feature>
<dbReference type="KEGG" id="sste:SAMEA4384403_1607"/>
<evidence type="ECO:0000313" key="11">
    <source>
        <dbReference type="Proteomes" id="UP000242084"/>
    </source>
</evidence>
<keyword evidence="4 8" id="KW-0732">Signal</keyword>
<proteinExistence type="predicted"/>
<keyword evidence="11" id="KW-1185">Reference proteome</keyword>
<organism evidence="10 11">
    <name type="scientific">Mammaliicoccus stepanovicii</name>
    <dbReference type="NCBI Taxonomy" id="643214"/>
    <lineage>
        <taxon>Bacteria</taxon>
        <taxon>Bacillati</taxon>
        <taxon>Bacillota</taxon>
        <taxon>Bacilli</taxon>
        <taxon>Bacillales</taxon>
        <taxon>Staphylococcaceae</taxon>
        <taxon>Mammaliicoccus</taxon>
    </lineage>
</organism>
<dbReference type="EMBL" id="LT906462">
    <property type="protein sequence ID" value="SNV71126.1"/>
    <property type="molecule type" value="Genomic_DNA"/>
</dbReference>
<evidence type="ECO:0000256" key="4">
    <source>
        <dbReference type="ARBA" id="ARBA00022729"/>
    </source>
</evidence>
<keyword evidence="2" id="KW-0134">Cell wall</keyword>
<evidence type="ECO:0000256" key="2">
    <source>
        <dbReference type="ARBA" id="ARBA00022512"/>
    </source>
</evidence>